<dbReference type="AlphaFoldDB" id="A0A4S4F242"/>
<proteinExistence type="predicted"/>
<evidence type="ECO:0000313" key="2">
    <source>
        <dbReference type="Proteomes" id="UP000306102"/>
    </source>
</evidence>
<organism evidence="1 2">
    <name type="scientific">Camellia sinensis var. sinensis</name>
    <name type="common">China tea</name>
    <dbReference type="NCBI Taxonomy" id="542762"/>
    <lineage>
        <taxon>Eukaryota</taxon>
        <taxon>Viridiplantae</taxon>
        <taxon>Streptophyta</taxon>
        <taxon>Embryophyta</taxon>
        <taxon>Tracheophyta</taxon>
        <taxon>Spermatophyta</taxon>
        <taxon>Magnoliopsida</taxon>
        <taxon>eudicotyledons</taxon>
        <taxon>Gunneridae</taxon>
        <taxon>Pentapetalae</taxon>
        <taxon>asterids</taxon>
        <taxon>Ericales</taxon>
        <taxon>Theaceae</taxon>
        <taxon>Camellia</taxon>
    </lineage>
</organism>
<protein>
    <submittedName>
        <fullName evidence="1">Uncharacterized protein</fullName>
    </submittedName>
</protein>
<dbReference type="PANTHER" id="PTHR47579">
    <property type="entry name" value="COMPLEX 1 LYR PROTEIN"/>
    <property type="match status" value="1"/>
</dbReference>
<keyword evidence="2" id="KW-1185">Reference proteome</keyword>
<dbReference type="PANTHER" id="PTHR47579:SF3">
    <property type="entry name" value="COMPLEX 1 LYR PROTEIN DOMAIN-CONTAINING PROTEIN"/>
    <property type="match status" value="1"/>
</dbReference>
<dbReference type="EMBL" id="SDRB02000500">
    <property type="protein sequence ID" value="THG23104.1"/>
    <property type="molecule type" value="Genomic_DNA"/>
</dbReference>
<evidence type="ECO:0000313" key="1">
    <source>
        <dbReference type="EMBL" id="THG23104.1"/>
    </source>
</evidence>
<dbReference type="CDD" id="cd20251">
    <property type="entry name" value="Complex1_LYR_SF"/>
    <property type="match status" value="1"/>
</dbReference>
<name>A0A4S4F242_CAMSN</name>
<sequence length="226" mass="26376">MGRAHFSVCFDILFTARVFSLSHSHSHSHSHSRSEFQHRKQLEIRVLRRSRRRLTQFSSVKISCGQILSYLGMIIETDPNGYNGYPTRNTVFSLPHSHSHSRSEFQHRKQLEIRVLRRSRWRLTQFSSVLYLSLYLGERLNRTASGSKSNMPSLQTALPPELANNAIRQYNTELVVDMVRQQFKKHMHETDSEKIQKLKDDAARGLINHMLYESEKMSGRKFSNST</sequence>
<dbReference type="Proteomes" id="UP000306102">
    <property type="component" value="Unassembled WGS sequence"/>
</dbReference>
<accession>A0A4S4F242</accession>
<comment type="caution">
    <text evidence="1">The sequence shown here is derived from an EMBL/GenBank/DDBJ whole genome shotgun (WGS) entry which is preliminary data.</text>
</comment>
<gene>
    <name evidence="1" type="ORF">TEA_028697</name>
</gene>
<reference evidence="1 2" key="1">
    <citation type="journal article" date="2018" name="Proc. Natl. Acad. Sci. U.S.A.">
        <title>Draft genome sequence of Camellia sinensis var. sinensis provides insights into the evolution of the tea genome and tea quality.</title>
        <authorList>
            <person name="Wei C."/>
            <person name="Yang H."/>
            <person name="Wang S."/>
            <person name="Zhao J."/>
            <person name="Liu C."/>
            <person name="Gao L."/>
            <person name="Xia E."/>
            <person name="Lu Y."/>
            <person name="Tai Y."/>
            <person name="She G."/>
            <person name="Sun J."/>
            <person name="Cao H."/>
            <person name="Tong W."/>
            <person name="Gao Q."/>
            <person name="Li Y."/>
            <person name="Deng W."/>
            <person name="Jiang X."/>
            <person name="Wang W."/>
            <person name="Chen Q."/>
            <person name="Zhang S."/>
            <person name="Li H."/>
            <person name="Wu J."/>
            <person name="Wang P."/>
            <person name="Li P."/>
            <person name="Shi C."/>
            <person name="Zheng F."/>
            <person name="Jian J."/>
            <person name="Huang B."/>
            <person name="Shan D."/>
            <person name="Shi M."/>
            <person name="Fang C."/>
            <person name="Yue Y."/>
            <person name="Li F."/>
            <person name="Li D."/>
            <person name="Wei S."/>
            <person name="Han B."/>
            <person name="Jiang C."/>
            <person name="Yin Y."/>
            <person name="Xia T."/>
            <person name="Zhang Z."/>
            <person name="Bennetzen J.L."/>
            <person name="Zhao S."/>
            <person name="Wan X."/>
        </authorList>
    </citation>
    <scope>NUCLEOTIDE SEQUENCE [LARGE SCALE GENOMIC DNA]</scope>
    <source>
        <strain evidence="2">cv. Shuchazao</strain>
        <tissue evidence="1">Leaf</tissue>
    </source>
</reference>